<accession>A0A098E6D7</accession>
<gene>
    <name evidence="4" type="ORF">MSIBF_A1490007</name>
</gene>
<proteinExistence type="inferred from homology"/>
<dbReference type="FunFam" id="3.40.309.10:FF:000009">
    <property type="entry name" value="Aldehyde dehydrogenase A"/>
    <property type="match status" value="1"/>
</dbReference>
<dbReference type="InterPro" id="IPR016160">
    <property type="entry name" value="Ald_DH_CS_CYS"/>
</dbReference>
<dbReference type="PIRSF" id="PIRSF036492">
    <property type="entry name" value="ALDH"/>
    <property type="match status" value="1"/>
</dbReference>
<name>A0A098E6D7_9ZZZZ</name>
<dbReference type="Gene3D" id="3.40.605.10">
    <property type="entry name" value="Aldehyde Dehydrogenase, Chain A, domain 1"/>
    <property type="match status" value="1"/>
</dbReference>
<dbReference type="Pfam" id="PF00171">
    <property type="entry name" value="Aldedh"/>
    <property type="match status" value="1"/>
</dbReference>
<evidence type="ECO:0000256" key="2">
    <source>
        <dbReference type="ARBA" id="ARBA00023002"/>
    </source>
</evidence>
<dbReference type="PROSITE" id="PS00070">
    <property type="entry name" value="ALDEHYDE_DEHYDR_CYS"/>
    <property type="match status" value="1"/>
</dbReference>
<organism evidence="4">
    <name type="scientific">groundwater metagenome</name>
    <dbReference type="NCBI Taxonomy" id="717931"/>
    <lineage>
        <taxon>unclassified sequences</taxon>
        <taxon>metagenomes</taxon>
        <taxon>ecological metagenomes</taxon>
    </lineage>
</organism>
<evidence type="ECO:0000259" key="3">
    <source>
        <dbReference type="Pfam" id="PF00171"/>
    </source>
</evidence>
<dbReference type="PANTHER" id="PTHR11699">
    <property type="entry name" value="ALDEHYDE DEHYDROGENASE-RELATED"/>
    <property type="match status" value="1"/>
</dbReference>
<dbReference type="InterPro" id="IPR015590">
    <property type="entry name" value="Aldehyde_DH_dom"/>
</dbReference>
<dbReference type="EC" id="1.2.1.16" evidence="4"/>
<dbReference type="GO" id="GO:0009013">
    <property type="term" value="F:succinate-semialdehyde dehydrogenase [NAD(P)+] activity"/>
    <property type="evidence" value="ECO:0007669"/>
    <property type="project" value="UniProtKB-EC"/>
</dbReference>
<dbReference type="InterPro" id="IPR016162">
    <property type="entry name" value="Ald_DH_N"/>
</dbReference>
<keyword evidence="2 4" id="KW-0560">Oxidoreductase</keyword>
<sequence length="513" mass="56941">MSEKEKLMEQSTIKSHNPATGEVLGEVEVSTKQNVTDAVSRAKKAFGNWSKTSFKERAAILLEAKNIILEESDEITDLIVSEVGKPRIEALTGEIFEIIECIEYYSKNSEKLLGAKTIKFPWYRGGIKSTLKFEPKGVVGIISPWNYPFYLMFNAIIQALITGNTVVIKPSEWAPLIAEKIKEILDETGLPKDVFTVVQGDGRVGQYLTESDVDKIVFTGSVATGKKIMATAAEKLHSVTLELGGSDPCIVLEDADIEIASSGVVWGRFLNAGQVCCAVKRVYVVESVAEEFIDKVVSKTGKIKVGNGLDSETEMGPLINKWQLETIIKQVNDATSKGAKILYGGKRLEELGGLFYAPTVLVDVNHEMKVMKEETFGPVLSIMTVKNREDAVRLANDSEFGLSGSIWTKDLKKGKELAEKLRVGTIWINNVIVMNPRIPWVGIKNSGLGQTGSFYGLLEFVNIKNIIITCQKKQDHWYPYSSSTLKYYKNAEKLVFSGKILEKFKSLLNMRKK</sequence>
<dbReference type="Gene3D" id="3.40.309.10">
    <property type="entry name" value="Aldehyde Dehydrogenase, Chain A, domain 2"/>
    <property type="match status" value="1"/>
</dbReference>
<comment type="similarity">
    <text evidence="1">Belongs to the aldehyde dehydrogenase family.</text>
</comment>
<evidence type="ECO:0000313" key="4">
    <source>
        <dbReference type="EMBL" id="CEG11508.1"/>
    </source>
</evidence>
<dbReference type="FunFam" id="3.40.605.10:FF:000007">
    <property type="entry name" value="NAD/NADP-dependent betaine aldehyde dehydrogenase"/>
    <property type="match status" value="1"/>
</dbReference>
<protein>
    <submittedName>
        <fullName evidence="4">Succinate-semialdehyde dehydrogenase (NAD(P)+)</fullName>
        <ecNumber evidence="4">1.2.1.16</ecNumber>
    </submittedName>
</protein>
<dbReference type="AlphaFoldDB" id="A0A098E6D7"/>
<dbReference type="InterPro" id="IPR016161">
    <property type="entry name" value="Ald_DH/histidinol_DH"/>
</dbReference>
<reference evidence="4" key="1">
    <citation type="submission" date="2014-09" db="EMBL/GenBank/DDBJ databases">
        <authorList>
            <person name="Probst J Alexander"/>
        </authorList>
    </citation>
    <scope>NUCLEOTIDE SEQUENCE</scope>
</reference>
<dbReference type="EMBL" id="CCXY01000056">
    <property type="protein sequence ID" value="CEG11508.1"/>
    <property type="molecule type" value="Genomic_DNA"/>
</dbReference>
<dbReference type="SUPFAM" id="SSF53720">
    <property type="entry name" value="ALDH-like"/>
    <property type="match status" value="1"/>
</dbReference>
<feature type="domain" description="Aldehyde dehydrogenase" evidence="3">
    <location>
        <begin position="10"/>
        <end position="466"/>
    </location>
</feature>
<dbReference type="InterPro" id="IPR016163">
    <property type="entry name" value="Ald_DH_C"/>
</dbReference>
<evidence type="ECO:0000256" key="1">
    <source>
        <dbReference type="ARBA" id="ARBA00009986"/>
    </source>
</evidence>
<dbReference type="CDD" id="cd07099">
    <property type="entry name" value="ALDH_DDALDH"/>
    <property type="match status" value="1"/>
</dbReference>
<dbReference type="GO" id="GO:0006081">
    <property type="term" value="P:aldehyde metabolic process"/>
    <property type="evidence" value="ECO:0007669"/>
    <property type="project" value="InterPro"/>
</dbReference>
<dbReference type="InterPro" id="IPR012394">
    <property type="entry name" value="Aldehyde_DH_NAD(P)"/>
</dbReference>